<evidence type="ECO:0000313" key="1">
    <source>
        <dbReference type="EMBL" id="CAG2201297.1"/>
    </source>
</evidence>
<protein>
    <submittedName>
        <fullName evidence="1">Uncharacterized protein</fullName>
    </submittedName>
</protein>
<evidence type="ECO:0000313" key="2">
    <source>
        <dbReference type="Proteomes" id="UP000683360"/>
    </source>
</evidence>
<dbReference type="EMBL" id="CAJPWZ010000841">
    <property type="protein sequence ID" value="CAG2201297.1"/>
    <property type="molecule type" value="Genomic_DNA"/>
</dbReference>
<sequence>MRIPVYLPVVGCITQKRLNAFLKEKFTRSPWLNAQTDLAFKNEVQKCLRIDGVGERNNVAYKVVCQYAAQRYTEYRNQLRRKIQKMLNDTLFGEEDLEELREAIREYHQMIARHAPKLTNKVKTHLLLHVIEDIERHGPPSAYVEDGFERNHGNIRDCIFNQNQKARSRDTSVQFAKQLLCSHVVTGGYYETDDTWIQAASSVLKLSSKDKRGSGLRPVVENPCEDVFIQSMLRLQYGLESYNLTRGSAVRAASGEIVHSGQWVKFLNEDEDECFAQFKGGFIVRDNKSIPKSIALLDVLNFLDDKEAGCPKLKLTGHLVLIPSEAVVKRARMFHDCRGGACRTVQRLQTERIEQEHVVKEKLYIKHNSQYKVYILNIFAL</sequence>
<keyword evidence="2" id="KW-1185">Reference proteome</keyword>
<proteinExistence type="predicted"/>
<reference evidence="1" key="1">
    <citation type="submission" date="2021-03" db="EMBL/GenBank/DDBJ databases">
        <authorList>
            <person name="Bekaert M."/>
        </authorList>
    </citation>
    <scope>NUCLEOTIDE SEQUENCE</scope>
</reference>
<comment type="caution">
    <text evidence="1">The sequence shown here is derived from an EMBL/GenBank/DDBJ whole genome shotgun (WGS) entry which is preliminary data.</text>
</comment>
<organism evidence="1 2">
    <name type="scientific">Mytilus edulis</name>
    <name type="common">Blue mussel</name>
    <dbReference type="NCBI Taxonomy" id="6550"/>
    <lineage>
        <taxon>Eukaryota</taxon>
        <taxon>Metazoa</taxon>
        <taxon>Spiralia</taxon>
        <taxon>Lophotrochozoa</taxon>
        <taxon>Mollusca</taxon>
        <taxon>Bivalvia</taxon>
        <taxon>Autobranchia</taxon>
        <taxon>Pteriomorphia</taxon>
        <taxon>Mytilida</taxon>
        <taxon>Mytiloidea</taxon>
        <taxon>Mytilidae</taxon>
        <taxon>Mytilinae</taxon>
        <taxon>Mytilus</taxon>
    </lineage>
</organism>
<dbReference type="Proteomes" id="UP000683360">
    <property type="component" value="Unassembled WGS sequence"/>
</dbReference>
<dbReference type="AlphaFoldDB" id="A0A8S3R839"/>
<accession>A0A8S3R839</accession>
<dbReference type="OrthoDB" id="6152038at2759"/>
<gene>
    <name evidence="1" type="ORF">MEDL_15974</name>
</gene>
<name>A0A8S3R839_MYTED</name>